<sequence>MEKHKSVANGLVFILMVVLTVEGYKRNPLRDPQICGRPVCYNSTKFNYNVGHLYKYDHSMYVKTAVVGSSDNTSELHISSIVEVDFHAPCQGILRLHSIEVRERAERPVEEVEFEYGEEPEDTQPQAVDEQNGMHPKSDVIAEELMRFELRFDFHDGMIGELCHEHDEPVWTLNLKRGILSALQNTMPRLDIDYDTTETDVSGICDVQYKTNGRNGTGLLFRKTKDLASCRRRHKTKSFIQTVPYDFRTNNVVWPILKSESYCDIMIDNSIYKSVACYERHQLVPFSNGLAGAVTETYNRLELTDEETYSQESNNEIDIQRRSSLLYDHTPSVHETHDEIKASRELLIELCVHGFPNIKREFPTVFLKFLTTARALSSNALKQLLMRSRSICDNGQKHILESLPYIGSAASVTLMKDKIVENNVEPALANKWMESFAFLTRPNEEVLEAMLELMKHGKESGDQTYLLSGSTVVNTFCKIHSNCAESEAVQAIVQYLEEELLDTIQSAESKLQHDRRKRERVIVLLMSLGNMGVINKRLNFDLRTIIESERYPIEVRVEAVNVFRRSDCTRTKDYFLKLYSTFLLDVEVRIAAYLQAMRCPDHLSVRLIKNVLKTEEVKQVGSFVWSHLTNLAKSASPVRVQAQGLLAENDLDSKFNLDIRKFSRNYEQTLFFDEYNFGMTVDSNVIFSTESYVPRSLRLNLTTDLFGESINFLELNVRLEGLEQSVHHLFGPNGTYSAKKVGERVDTYMKFLRQYVPTKVLELFDGESSWRDYLQDPEESSRQKRAAVERLPQVITRQIQEDVDRLGFQLKGNFDKPQVTIGVKIFGNDLHYYSNGLELFKISDERKKLANLFSGKESSYTKSSVFLDTSYDVPLSSGMPLALGLVGASSLDLHSMGNIKAFDFARWLIDIEGKLKPSITMDITASMRSDLMHASTAIIVKTNLYSSSTLAAHLKLRGTDQAVLQVSLPQERNDIFSIRSEMFVLTERRELQQAGIERRYSNSTCTWPYINQAIGLKMCTNYSLPDVSNTGKDVEVPSLILSGPVNFDVSLEKADPTAKMFVLKYSWAERQNQTIVGVLFETPNSQIPRIFRANITNEMQRKTASMSFVNGNISHKAIGLYINNPNQLQVEMSLNVNDRKYLALELHLNKTDTRNGRMYYPSFYLSVNHERIAGLGGQIKYTERKNISLWEYIVMIETRRVRATATGYVSVSHNMTYMIHNTVEYRFSGSNPEQLVINALAEIVQQEGLTYRANFDLRSSAYPHFDVALNASLLDRMGLVDFTLLHNNAPDLRDEKFRTTLNVIFAREGPYQGQQLIGGSTVQTDPTERATVSVELTRPRANIDVKAMVVYDNMPRKGVYRTVRMLLRYAAAKEIVGIFSIVMPRSQRFWLESVFNMTVPGVHPCMATIRLIETSTKEHRFDFQGIWFTEHAANITGLYKDHSSSAKFHHHAKLAAQFGRTNSIREFFGDMKYVQDEFDHRLSINAMFEKKPYGIILQHTQQIANGTKSYAMVQWKDERYWFSALMKSAPIKQLDLELHIDKIRDISATLRGYKTPLKREVGVEFKWDANRDPTQRIALTGELNTPTDRIYDGLFLLSYPNRTFSGTFDLKAIHPRYLANARISWNTTEAIVIHFDAGTYEEMLSKMWLLLHLNTTFHGWRRNALSGAFSFKDNVLYTDLIANWAEDQRLGVELNGTYRSNKEIFNCELGTQLKSSLRNIPAVTMYFNQTLVTDRVETTVLLNYETTDQPVQEFSVRSNWQHKADKRHSNITGSLRLISPYENYRMGALVAKVSVSENRTITGAADLQLDDNTYDLLLEGHIRNLVDCMLTANITSSNINYRSINGRFGISEKNRHLVAEIITPKTELGIELLYAVVSPQNFDVKFHLATPLKELEKVILHAKLQKDNVDFRAGMNNMVLGCTGVWRKAHLKDFEYSYRIYTPLQKFEESALIVKVVINSERAQYVDVELSGKFSEYKLGVKAMSKPKPDIKRVMLPQTASTLVEENLWNNEVDDEQDDEDYDEEEDEENLLNFIGEIELYTIVMPTIEGTLELTEQNSQYRAIGKLKVPQGDIDFRDRFYLRHLLNMHNSLQLKTPFPVAQQITSEFVMKFSDETTDITVGMNVKFNNRSEWVNTGFHVNYKKSVDEAEVHKHQALVDLMTPMKNLQKVFLNGTLELEDHSYKGNLTAKTMTTDASLALSFEAEDQFIDSFMSVWVRAPLMPYYACRVFYKQDFSSTENSMDLGFTVNDGDLYSNFRMDGVWSFAKPHYIKGAGKYQSNFLPINLINTDFLITRSPLPRAHCNVKFHDKNGVVEEIKARAERNRELFMVDLSVPMEDYRNFSIHGRLQHRQGSEYAVSGQLYRNEHIFQVEGSATIAEDIPYRAELAFQPLTPEGSIGSIRYDCRNSSTSTEFNLEVESGNKVAKLDGSFKLLAMSDWFLKLGLESSEPGLKSVDFYMGINPEANGKALGKFNLHSPWVQYGIDQADVEMMFDVQPISGSVVARYGIRDVSGNASCLWNWALKSNTQFALENRVLRNSVERYFRTGVRYVSPDLENNHNLTFGGDLNLNNIWIFSANSSVDFISIRDMSAVLKVLLPKPVGDVHTLALAMNGNLPFLEPVKSFNMETSYETDESRKRYAYHSEYSGIGDIRALVRFDWGPDVRKERIQSILNVFRIGDRQELMVTLRGPWYLEDAFVTHGTYDTIENLYLVSGNISMPASTKVMSANVIFNDLSNMKADVNCTTPFLNVSWIHGQLEFIESPIESIRYVKGSWPESSAIFDAKATYRNNNQDREQQGTVKMEVPLQTRHFAEIKYGLSERPAITTGYAEVEYNSKNVLSGQYTSKEESRPGFDKETIEVMLKNEYKPIGVHYVHSVNKQDPTVESMDFKRAEIFELDNKEDNKFNVTGELHVLSKEKGREYIVRAIQTNRTVELTANIEEDNIVSKKQSRLQLAPTVWIAYDFERTNRSRDDVEAQNFTLKISYPNRNISADGWYSYTSSAFDSDITLSYSPNRTNAEDESEMPKQRTVRGGVVWRDLANSSTDGQQIRVFLGHPSFQRDVTVDARYFTDPKHWFSSKAELRYNDDNEHLLAMGLDLNDMQPIVGFWNYSYHLFSTHEASDLDLDSIGSIGLRPGLWGVSSNSHYKRAYLSQMHGHVLGWMNLHQKEMHYERITSQSKYRVWTKATGAYPVYLINGTLLDGPELDATGFFYLNIDDKMMQMKVNMTPDGSENVYMYGIIPDTRSAYFDLWRDYDKAREVDVTYYLKMNHSRLITGHLLWRPEIKSDVQKLVRDYVNQMHQSFMESIEFWIKQVYLETKDSTMSIYEAAVPYIEEFLEDANGLNILQHDLEELHQFFNASYYVDDFYIRSIANITMTMLNELALKNKETSYPKILAELLQVMGESGKSLGKSVISALEQVKQSYQKFMHMIFSTFDGSVVQYLSYLVEDSIKQFDKFVKEVHVEFVKQTDSLWEKTVIMTKTLWKGLLKNIEPTIVQLLNYGESLDWFAGNELLTFLHNTTQEIAESPHFNTIINFTNDVELLYRDLTTNDLWTNLQKYSSVLWEFLHQKYFQLIPFAEDLQLTWIKLLEEVKQLRKIDFVHYFIQRYEEVQAYAIRLAEEFEHRYHLTQVFRLIGRKLLHLEQTALEAEDHYRKAKTKFIFDPDRGVIELEQKLPMSWHAFNETPKFEEIPEF</sequence>
<dbReference type="Proteomes" id="UP000075840">
    <property type="component" value="Unassembled WGS sequence"/>
</dbReference>
<evidence type="ECO:0000256" key="7">
    <source>
        <dbReference type="ARBA" id="ARBA00023157"/>
    </source>
</evidence>
<dbReference type="Gene3D" id="2.20.80.10">
    <property type="entry name" value="Lipovitellin-phosvitin complex, chain A, domain 4"/>
    <property type="match status" value="1"/>
</dbReference>
<dbReference type="InterPro" id="IPR015817">
    <property type="entry name" value="Vitellinogen_open_b-sht_sub1"/>
</dbReference>
<protein>
    <submittedName>
        <fullName evidence="10">Vitellogenin domain-containing protein</fullName>
    </submittedName>
</protein>
<dbReference type="Pfam" id="PF01347">
    <property type="entry name" value="Vitellogenin_N"/>
    <property type="match status" value="1"/>
</dbReference>
<dbReference type="PANTHER" id="PTHR23345:SF15">
    <property type="entry name" value="VITELLOGENIN 1-RELATED"/>
    <property type="match status" value="1"/>
</dbReference>
<dbReference type="SUPFAM" id="SSF48431">
    <property type="entry name" value="Lipovitellin-phosvitin complex, superhelical domain"/>
    <property type="match status" value="1"/>
</dbReference>
<dbReference type="SMART" id="SM01169">
    <property type="entry name" value="DUF1943"/>
    <property type="match status" value="1"/>
</dbReference>
<dbReference type="FunFam" id="2.20.80.10:FF:000003">
    <property type="entry name" value="Apolipoprotein lipid transfer particle"/>
    <property type="match status" value="1"/>
</dbReference>
<proteinExistence type="predicted"/>
<dbReference type="EnsemblMetazoa" id="AARA010793-RA">
    <property type="protein sequence ID" value="AARA010793-PA"/>
    <property type="gene ID" value="AARA010793"/>
</dbReference>
<dbReference type="Gene3D" id="2.30.230.10">
    <property type="entry name" value="Lipovitellin, beta-sheet shell regions, chain A"/>
    <property type="match status" value="1"/>
</dbReference>
<dbReference type="InterPro" id="IPR015255">
    <property type="entry name" value="Vitellinogen_open_b-sht"/>
</dbReference>
<evidence type="ECO:0000256" key="3">
    <source>
        <dbReference type="ARBA" id="ARBA00022525"/>
    </source>
</evidence>
<evidence type="ECO:0000256" key="8">
    <source>
        <dbReference type="ARBA" id="ARBA00023180"/>
    </source>
</evidence>
<evidence type="ECO:0000256" key="6">
    <source>
        <dbReference type="ARBA" id="ARBA00023055"/>
    </source>
</evidence>
<organism evidence="10 11">
    <name type="scientific">Anopheles arabiensis</name>
    <name type="common">Mosquito</name>
    <dbReference type="NCBI Taxonomy" id="7173"/>
    <lineage>
        <taxon>Eukaryota</taxon>
        <taxon>Metazoa</taxon>
        <taxon>Ecdysozoa</taxon>
        <taxon>Arthropoda</taxon>
        <taxon>Hexapoda</taxon>
        <taxon>Insecta</taxon>
        <taxon>Pterygota</taxon>
        <taxon>Neoptera</taxon>
        <taxon>Endopterygota</taxon>
        <taxon>Diptera</taxon>
        <taxon>Nematocera</taxon>
        <taxon>Culicoidea</taxon>
        <taxon>Culicidae</taxon>
        <taxon>Anophelinae</taxon>
        <taxon>Anopheles</taxon>
    </lineage>
</organism>
<evidence type="ECO:0000313" key="11">
    <source>
        <dbReference type="Proteomes" id="UP000075840"/>
    </source>
</evidence>
<dbReference type="EMBL" id="APCN01000637">
    <property type="status" value="NOT_ANNOTATED_CDS"/>
    <property type="molecule type" value="Genomic_DNA"/>
</dbReference>
<keyword evidence="2" id="KW-0813">Transport</keyword>
<keyword evidence="3" id="KW-0964">Secreted</keyword>
<dbReference type="VEuPathDB" id="VectorBase:AARA21_006663"/>
<comment type="caution">
    <text evidence="9">Lacks conserved residue(s) required for the propagation of feature annotation.</text>
</comment>
<dbReference type="InterPro" id="IPR015819">
    <property type="entry name" value="Lipid_transp_b-sht_shell"/>
</dbReference>
<evidence type="ECO:0000313" key="10">
    <source>
        <dbReference type="EnsemblMetazoa" id="AARA010793-PA"/>
    </source>
</evidence>
<keyword evidence="6" id="KW-0445">Lipid transport</keyword>
<dbReference type="SUPFAM" id="SSF56968">
    <property type="entry name" value="Lipovitellin-phosvitin complex, beta-sheet shell regions"/>
    <property type="match status" value="2"/>
</dbReference>
<dbReference type="FunFam" id="2.30.230.10:FF:000007">
    <property type="entry name" value="Apolipoprotein lipid transfer particle"/>
    <property type="match status" value="1"/>
</dbReference>
<dbReference type="FunFam" id="1.25.10.20:FF:000005">
    <property type="entry name" value="Apolipoprotein lipid transfer particle"/>
    <property type="match status" value="1"/>
</dbReference>
<accession>A0A182IB31</accession>
<dbReference type="FunFam" id="2.20.50.20:FF:000003">
    <property type="entry name" value="Microsomal triglyceride transfer protein large subunit"/>
    <property type="match status" value="1"/>
</dbReference>
<reference evidence="10" key="1">
    <citation type="submission" date="2022-08" db="UniProtKB">
        <authorList>
            <consortium name="EnsemblMetazoa"/>
        </authorList>
    </citation>
    <scope>IDENTIFICATION</scope>
    <source>
        <strain evidence="10">Dongola</strain>
    </source>
</reference>
<dbReference type="GO" id="GO:0005576">
    <property type="term" value="C:extracellular region"/>
    <property type="evidence" value="ECO:0007669"/>
    <property type="project" value="UniProtKB-SubCell"/>
</dbReference>
<comment type="subcellular location">
    <subcellularLocation>
        <location evidence="1">Secreted</location>
    </subcellularLocation>
</comment>
<dbReference type="GO" id="GO:0045735">
    <property type="term" value="F:nutrient reservoir activity"/>
    <property type="evidence" value="ECO:0007669"/>
    <property type="project" value="UniProtKB-KW"/>
</dbReference>
<dbReference type="InterPro" id="IPR050733">
    <property type="entry name" value="Vitellogenin/Apolipophorin"/>
</dbReference>
<keyword evidence="8" id="KW-0325">Glycoprotein</keyword>
<dbReference type="InterPro" id="IPR009454">
    <property type="entry name" value="Lipid_transpt_open_b-sht"/>
</dbReference>
<dbReference type="InterPro" id="IPR011030">
    <property type="entry name" value="Lipovitellin_superhlx_dom"/>
</dbReference>
<name>A0A182IB31_ANOAR</name>
<dbReference type="Gene3D" id="1.25.10.20">
    <property type="entry name" value="Vitellinogen, superhelical"/>
    <property type="match status" value="1"/>
</dbReference>
<dbReference type="Pfam" id="PF09172">
    <property type="entry name" value="Vit_open_b-sht"/>
    <property type="match status" value="1"/>
</dbReference>
<dbReference type="InterPro" id="IPR015816">
    <property type="entry name" value="Vitellinogen_b-sht_N"/>
</dbReference>
<dbReference type="PANTHER" id="PTHR23345">
    <property type="entry name" value="VITELLOGENIN-RELATED"/>
    <property type="match status" value="1"/>
</dbReference>
<keyword evidence="5" id="KW-0758">Storage protein</keyword>
<dbReference type="InterPro" id="IPR001747">
    <property type="entry name" value="Vitellogenin_N"/>
</dbReference>
<keyword evidence="4" id="KW-0732">Signal</keyword>
<evidence type="ECO:0000256" key="5">
    <source>
        <dbReference type="ARBA" id="ARBA00022761"/>
    </source>
</evidence>
<evidence type="ECO:0000256" key="9">
    <source>
        <dbReference type="PROSITE-ProRule" id="PRU00557"/>
    </source>
</evidence>
<dbReference type="VEuPathDB" id="VectorBase:AARA010793"/>
<keyword evidence="7" id="KW-1015">Disulfide bond</keyword>
<dbReference type="Gene3D" id="2.20.50.20">
    <property type="entry name" value="Lipovitellin. Chain A, domain 3"/>
    <property type="match status" value="1"/>
</dbReference>
<dbReference type="GO" id="GO:0005319">
    <property type="term" value="F:lipid transporter activity"/>
    <property type="evidence" value="ECO:0007669"/>
    <property type="project" value="InterPro"/>
</dbReference>
<evidence type="ECO:0000256" key="1">
    <source>
        <dbReference type="ARBA" id="ARBA00004613"/>
    </source>
</evidence>
<keyword evidence="11" id="KW-1185">Reference proteome</keyword>
<evidence type="ECO:0000256" key="4">
    <source>
        <dbReference type="ARBA" id="ARBA00022729"/>
    </source>
</evidence>
<dbReference type="SMART" id="SM00638">
    <property type="entry name" value="LPD_N"/>
    <property type="match status" value="1"/>
</dbReference>
<dbReference type="PROSITE" id="PS51211">
    <property type="entry name" value="VITELLOGENIN"/>
    <property type="match status" value="1"/>
</dbReference>
<dbReference type="Pfam" id="PF06448">
    <property type="entry name" value="DUF1081"/>
    <property type="match status" value="1"/>
</dbReference>
<evidence type="ECO:0000256" key="2">
    <source>
        <dbReference type="ARBA" id="ARBA00022448"/>
    </source>
</evidence>